<name>A0A0G0LT31_9BACT</name>
<evidence type="ECO:0000313" key="2">
    <source>
        <dbReference type="EMBL" id="KKQ91130.1"/>
    </source>
</evidence>
<evidence type="ECO:0000313" key="3">
    <source>
        <dbReference type="Proteomes" id="UP000034774"/>
    </source>
</evidence>
<gene>
    <name evidence="2" type="ORF">UT17_C0017G0003</name>
</gene>
<dbReference type="Proteomes" id="UP000034774">
    <property type="component" value="Unassembled WGS sequence"/>
</dbReference>
<keyword evidence="1" id="KW-1133">Transmembrane helix</keyword>
<keyword evidence="1" id="KW-0472">Membrane</keyword>
<sequence length="104" mass="12475">MRNKLALIVIFLPFFLFWIIFTPSLLYACIPDLDYKQTENIFIRTPFEFQIQNRNKYMEIWSSPAETNCAPDIIYIRKDVLVYTPVLIGVIVILSYFLFTRRNR</sequence>
<dbReference type="AlphaFoldDB" id="A0A0G0LT31"/>
<keyword evidence="1" id="KW-0812">Transmembrane</keyword>
<proteinExistence type="predicted"/>
<accession>A0A0G0LT31</accession>
<evidence type="ECO:0000256" key="1">
    <source>
        <dbReference type="SAM" id="Phobius"/>
    </source>
</evidence>
<feature type="transmembrane region" description="Helical" evidence="1">
    <location>
        <begin position="80"/>
        <end position="99"/>
    </location>
</feature>
<comment type="caution">
    <text evidence="2">The sequence shown here is derived from an EMBL/GenBank/DDBJ whole genome shotgun (WGS) entry which is preliminary data.</text>
</comment>
<protein>
    <submittedName>
        <fullName evidence="2">Uncharacterized protein</fullName>
    </submittedName>
</protein>
<organism evidence="2 3">
    <name type="scientific">Candidatus Woesebacteria bacterium GW2011_GWB1_39_10</name>
    <dbReference type="NCBI Taxonomy" id="1618572"/>
    <lineage>
        <taxon>Bacteria</taxon>
        <taxon>Candidatus Woeseibacteriota</taxon>
    </lineage>
</organism>
<dbReference type="EMBL" id="LBVU01000017">
    <property type="protein sequence ID" value="KKQ91130.1"/>
    <property type="molecule type" value="Genomic_DNA"/>
</dbReference>
<reference evidence="2 3" key="1">
    <citation type="journal article" date="2015" name="Nature">
        <title>rRNA introns, odd ribosomes, and small enigmatic genomes across a large radiation of phyla.</title>
        <authorList>
            <person name="Brown C.T."/>
            <person name="Hug L.A."/>
            <person name="Thomas B.C."/>
            <person name="Sharon I."/>
            <person name="Castelle C.J."/>
            <person name="Singh A."/>
            <person name="Wilkins M.J."/>
            <person name="Williams K.H."/>
            <person name="Banfield J.F."/>
        </authorList>
    </citation>
    <scope>NUCLEOTIDE SEQUENCE [LARGE SCALE GENOMIC DNA]</scope>
</reference>
<dbReference type="PROSITE" id="PS51257">
    <property type="entry name" value="PROKAR_LIPOPROTEIN"/>
    <property type="match status" value="1"/>
</dbReference>
<dbReference type="STRING" id="1618572.UT17_C0017G0003"/>